<keyword evidence="3" id="KW-1185">Reference proteome</keyword>
<sequence length="326" mass="38072">MRTLIILCLLIWNPSAFSQQADDNGGISEEVRDALYSEGMQEAVYTIDNLDNPSGDEVFLALYLVSEFKFNTSRLNFYKSNEVYKKSTSYKLNYYFTNLPNLNKEEVEDLNHIAKDNQFAEKLKYLREFSKVGGGDDLVRVTNAIPRNFLSHEGDNLVYYLFSHIYSGFILFYYKRYEMICDGFHTASPRFFIFDKFFYINEMKCGFNQEDVDLFSLALPIDSDPKEIVKLSDSQIDRMHEYWKERLDPVIWNKYFDNDICSDRYSLSNRKFKICHMLSPTSNNNCALSFWSDIDNSVTGGGRNKWRDSKGFNSCKDEVIKEYVGG</sequence>
<dbReference type="RefSeq" id="WP_188750315.1">
    <property type="nucleotide sequence ID" value="NZ_BMIJ01000007.1"/>
</dbReference>
<comment type="caution">
    <text evidence="2">The sequence shown here is derived from an EMBL/GenBank/DDBJ whole genome shotgun (WGS) entry which is preliminary data.</text>
</comment>
<evidence type="ECO:0000256" key="1">
    <source>
        <dbReference type="SAM" id="SignalP"/>
    </source>
</evidence>
<feature type="signal peptide" evidence="1">
    <location>
        <begin position="1"/>
        <end position="21"/>
    </location>
</feature>
<gene>
    <name evidence="2" type="ORF">GCM10011352_32920</name>
</gene>
<evidence type="ECO:0000313" key="3">
    <source>
        <dbReference type="Proteomes" id="UP000629025"/>
    </source>
</evidence>
<keyword evidence="1" id="KW-0732">Signal</keyword>
<protein>
    <recommendedName>
        <fullName evidence="4">YARHG domain-containing protein</fullName>
    </recommendedName>
</protein>
<reference evidence="3" key="1">
    <citation type="journal article" date="2019" name="Int. J. Syst. Evol. Microbiol.">
        <title>The Global Catalogue of Microorganisms (GCM) 10K type strain sequencing project: providing services to taxonomists for standard genome sequencing and annotation.</title>
        <authorList>
            <consortium name="The Broad Institute Genomics Platform"/>
            <consortium name="The Broad Institute Genome Sequencing Center for Infectious Disease"/>
            <person name="Wu L."/>
            <person name="Ma J."/>
        </authorList>
    </citation>
    <scope>NUCLEOTIDE SEQUENCE [LARGE SCALE GENOMIC DNA]</scope>
    <source>
        <strain evidence="3">CGMCC 1.15341</strain>
    </source>
</reference>
<evidence type="ECO:0000313" key="2">
    <source>
        <dbReference type="EMBL" id="GGC04078.1"/>
    </source>
</evidence>
<dbReference type="EMBL" id="BMIJ01000007">
    <property type="protein sequence ID" value="GGC04078.1"/>
    <property type="molecule type" value="Genomic_DNA"/>
</dbReference>
<evidence type="ECO:0008006" key="4">
    <source>
        <dbReference type="Google" id="ProtNLM"/>
    </source>
</evidence>
<dbReference type="Proteomes" id="UP000629025">
    <property type="component" value="Unassembled WGS sequence"/>
</dbReference>
<accession>A0ABQ1KPZ2</accession>
<name>A0ABQ1KPZ2_9GAMM</name>
<organism evidence="2 3">
    <name type="scientific">Marinobacterium zhoushanense</name>
    <dbReference type="NCBI Taxonomy" id="1679163"/>
    <lineage>
        <taxon>Bacteria</taxon>
        <taxon>Pseudomonadati</taxon>
        <taxon>Pseudomonadota</taxon>
        <taxon>Gammaproteobacteria</taxon>
        <taxon>Oceanospirillales</taxon>
        <taxon>Oceanospirillaceae</taxon>
        <taxon>Marinobacterium</taxon>
    </lineage>
</organism>
<proteinExistence type="predicted"/>
<feature type="chain" id="PRO_5045629203" description="YARHG domain-containing protein" evidence="1">
    <location>
        <begin position="22"/>
        <end position="326"/>
    </location>
</feature>